<name>A0A0D0X1W8_9ACTN</name>
<feature type="domain" description="Plasmid pRiA4b Orf3-like" evidence="2">
    <location>
        <begin position="26"/>
        <end position="114"/>
    </location>
</feature>
<dbReference type="RefSeq" id="WP_043961688.1">
    <property type="nucleotide sequence ID" value="NZ_JBIAOP010000027.1"/>
</dbReference>
<feature type="region of interest" description="Disordered" evidence="1">
    <location>
        <begin position="138"/>
        <end position="178"/>
    </location>
</feature>
<evidence type="ECO:0000313" key="4">
    <source>
        <dbReference type="Proteomes" id="UP000032254"/>
    </source>
</evidence>
<dbReference type="InterPro" id="IPR024047">
    <property type="entry name" value="MM3350-like_sf"/>
</dbReference>
<dbReference type="EMBL" id="JXSX01000001">
    <property type="protein sequence ID" value="KIR64934.1"/>
    <property type="molecule type" value="Genomic_DNA"/>
</dbReference>
<dbReference type="Gene3D" id="3.10.290.30">
    <property type="entry name" value="MM3350-like"/>
    <property type="match status" value="1"/>
</dbReference>
<protein>
    <recommendedName>
        <fullName evidence="2">Plasmid pRiA4b Orf3-like domain-containing protein</fullName>
    </recommendedName>
</protein>
<gene>
    <name evidence="3" type="ORF">TK50_05100</name>
</gene>
<sequence length="178" mass="20065">MARTWLSIRVELVSGRGEDYWPRPGRILAAARSHTFEQLGAAIDLAFARWDLAHLRLFTLADQTPVCSFRTWEDMPDGAVDSDRTTLSRLTPGDQFAYVFDMGDDWTHLCAVADHRIDPLDELGLVAAQPTPYQGWGDLPDQYGRRWDGDSGSAAPRRPRNPLADLPPILPWWGPRQP</sequence>
<reference evidence="3 4" key="1">
    <citation type="submission" date="2015-01" db="EMBL/GenBank/DDBJ databases">
        <title>Sequencing and annotation of Micromonospora carbonacea strain JXNU-1 genome.</title>
        <authorList>
            <person name="Long Z."/>
            <person name="Huang Y."/>
            <person name="Jiang Y."/>
        </authorList>
    </citation>
    <scope>NUCLEOTIDE SEQUENCE [LARGE SCALE GENOMIC DNA]</scope>
    <source>
        <strain evidence="3 4">JXNU-1</strain>
    </source>
</reference>
<dbReference type="Pfam" id="PF07929">
    <property type="entry name" value="PRiA4_ORF3"/>
    <property type="match status" value="1"/>
</dbReference>
<organism evidence="3 4">
    <name type="scientific">Micromonospora haikouensis</name>
    <dbReference type="NCBI Taxonomy" id="686309"/>
    <lineage>
        <taxon>Bacteria</taxon>
        <taxon>Bacillati</taxon>
        <taxon>Actinomycetota</taxon>
        <taxon>Actinomycetes</taxon>
        <taxon>Micromonosporales</taxon>
        <taxon>Micromonosporaceae</taxon>
        <taxon>Micromonospora</taxon>
    </lineage>
</organism>
<dbReference type="AlphaFoldDB" id="A0A0D0X1W8"/>
<evidence type="ECO:0000259" key="2">
    <source>
        <dbReference type="Pfam" id="PF07929"/>
    </source>
</evidence>
<comment type="caution">
    <text evidence="3">The sequence shown here is derived from an EMBL/GenBank/DDBJ whole genome shotgun (WGS) entry which is preliminary data.</text>
</comment>
<dbReference type="SUPFAM" id="SSF159941">
    <property type="entry name" value="MM3350-like"/>
    <property type="match status" value="1"/>
</dbReference>
<dbReference type="PATRIC" id="fig|47853.6.peg.1088"/>
<evidence type="ECO:0000313" key="3">
    <source>
        <dbReference type="EMBL" id="KIR64934.1"/>
    </source>
</evidence>
<accession>A0A0D0X1W8</accession>
<dbReference type="Proteomes" id="UP000032254">
    <property type="component" value="Unassembled WGS sequence"/>
</dbReference>
<dbReference type="InterPro" id="IPR012912">
    <property type="entry name" value="Plasmid_pRiA4b_Orf3-like"/>
</dbReference>
<dbReference type="GeneID" id="301303532"/>
<keyword evidence="4" id="KW-1185">Reference proteome</keyword>
<evidence type="ECO:0000256" key="1">
    <source>
        <dbReference type="SAM" id="MobiDB-lite"/>
    </source>
</evidence>
<dbReference type="OrthoDB" id="9816539at2"/>
<proteinExistence type="predicted"/>